<evidence type="ECO:0000313" key="1">
    <source>
        <dbReference type="EMBL" id="RDE48904.1"/>
    </source>
</evidence>
<gene>
    <name evidence="1" type="ORF">DVS81_19630</name>
</gene>
<proteinExistence type="predicted"/>
<dbReference type="Pfam" id="PF11697">
    <property type="entry name" value="DUF3293"/>
    <property type="match status" value="1"/>
</dbReference>
<organism evidence="1 2">
    <name type="scientific">Candidatus Accumulibacter meliphilus</name>
    <dbReference type="NCBI Taxonomy" id="2211374"/>
    <lineage>
        <taxon>Bacteria</taxon>
        <taxon>Pseudomonadati</taxon>
        <taxon>Pseudomonadota</taxon>
        <taxon>Betaproteobacteria</taxon>
        <taxon>Candidatus Accumulibacter</taxon>
    </lineage>
</organism>
<protein>
    <submittedName>
        <fullName evidence="1">DUF3293 domain-containing protein</fullName>
    </submittedName>
</protein>
<sequence length="158" mass="17260">MSRAVAAMEAAFLATTYRVETPERVFDLRIGLFSTEFDAFMRHQQALLPPLAAPAASASQAIGWGIVTAYNPGERLADDQNESRQRRLRERIAASACAFFPASNIADGGEGHHASWPVEPSYLVFPVDEQQVAALGRAFGQLAVVYGERGLAPRLLWL</sequence>
<dbReference type="InterPro" id="IPR021710">
    <property type="entry name" value="DUF3293"/>
</dbReference>
<dbReference type="Proteomes" id="UP000253831">
    <property type="component" value="Unassembled WGS sequence"/>
</dbReference>
<comment type="caution">
    <text evidence="1">The sequence shown here is derived from an EMBL/GenBank/DDBJ whole genome shotgun (WGS) entry which is preliminary data.</text>
</comment>
<dbReference type="AlphaFoldDB" id="A0A369XGB0"/>
<reference evidence="1 2" key="1">
    <citation type="submission" date="2018-05" db="EMBL/GenBank/DDBJ databases">
        <title>Integrated omic analyses show evidence that a Ca. Accumulibacter phosphatis strain performs denitrification under micro-aerobic conditions.</title>
        <authorList>
            <person name="Camejo P.Y."/>
            <person name="Katherine M.D."/>
            <person name="Daniel N.R."/>
        </authorList>
    </citation>
    <scope>NUCLEOTIDE SEQUENCE [LARGE SCALE GENOMIC DNA]</scope>
    <source>
        <strain evidence="1">UW-LDO-IC</strain>
    </source>
</reference>
<accession>A0A369XGB0</accession>
<evidence type="ECO:0000313" key="2">
    <source>
        <dbReference type="Proteomes" id="UP000253831"/>
    </source>
</evidence>
<name>A0A369XGB0_9PROT</name>
<dbReference type="EMBL" id="QPGA01000072">
    <property type="protein sequence ID" value="RDE48904.1"/>
    <property type="molecule type" value="Genomic_DNA"/>
</dbReference>